<dbReference type="PANTHER" id="PTHR35024">
    <property type="entry name" value="HYPOTHETICAL CYTOSOLIC PROTEIN"/>
    <property type="match status" value="1"/>
</dbReference>
<dbReference type="PANTHER" id="PTHR35024:SF4">
    <property type="entry name" value="POLYMER-FORMING CYTOSKELETAL PROTEIN"/>
    <property type="match status" value="1"/>
</dbReference>
<evidence type="ECO:0000313" key="3">
    <source>
        <dbReference type="Proteomes" id="UP001548590"/>
    </source>
</evidence>
<dbReference type="Proteomes" id="UP001548590">
    <property type="component" value="Unassembled WGS sequence"/>
</dbReference>
<comment type="caution">
    <text evidence="2">The sequence shown here is derived from an EMBL/GenBank/DDBJ whole genome shotgun (WGS) entry which is preliminary data.</text>
</comment>
<reference evidence="2 3" key="1">
    <citation type="submission" date="2024-07" db="EMBL/GenBank/DDBJ databases">
        <title>Uliginosibacterium paludis KCTC:42655.</title>
        <authorList>
            <person name="Kim M.K."/>
        </authorList>
    </citation>
    <scope>NUCLEOTIDE SEQUENCE [LARGE SCALE GENOMIC DNA]</scope>
    <source>
        <strain evidence="2 3">KCTC 42655</strain>
    </source>
</reference>
<name>A0ABV2CU02_9RHOO</name>
<protein>
    <submittedName>
        <fullName evidence="2">Polymer-forming cytoskeletal protein</fullName>
    </submittedName>
</protein>
<dbReference type="Pfam" id="PF04519">
    <property type="entry name" value="Bactofilin"/>
    <property type="match status" value="1"/>
</dbReference>
<evidence type="ECO:0000313" key="2">
    <source>
        <dbReference type="EMBL" id="MET1491404.1"/>
    </source>
</evidence>
<comment type="similarity">
    <text evidence="1">Belongs to the bactofilin family.</text>
</comment>
<organism evidence="2 3">
    <name type="scientific">Uliginosibacterium paludis</name>
    <dbReference type="NCBI Taxonomy" id="1615952"/>
    <lineage>
        <taxon>Bacteria</taxon>
        <taxon>Pseudomonadati</taxon>
        <taxon>Pseudomonadota</taxon>
        <taxon>Betaproteobacteria</taxon>
        <taxon>Rhodocyclales</taxon>
        <taxon>Zoogloeaceae</taxon>
        <taxon>Uliginosibacterium</taxon>
    </lineage>
</organism>
<evidence type="ECO:0000256" key="1">
    <source>
        <dbReference type="ARBA" id="ARBA00044755"/>
    </source>
</evidence>
<sequence>MMFSKKKSPVKLTKLSSLVASSMEVRGDVIFSDGLRIDGHVKGNVNPASDAMNLLVLSEVGSIHGNVCAYDAIINGTIVGDLEVLHFLELQENARITGNIRYRQIRMNCGASVDGKLSTLEDQADITNVVELAANQAAK</sequence>
<dbReference type="RefSeq" id="WP_345929232.1">
    <property type="nucleotide sequence ID" value="NZ_JBDIVF010000009.1"/>
</dbReference>
<dbReference type="InterPro" id="IPR007607">
    <property type="entry name" value="BacA/B"/>
</dbReference>
<accession>A0ABV2CU02</accession>
<dbReference type="EMBL" id="JBEWLZ010000011">
    <property type="protein sequence ID" value="MET1491404.1"/>
    <property type="molecule type" value="Genomic_DNA"/>
</dbReference>
<gene>
    <name evidence="2" type="ORF">ABVT11_16315</name>
</gene>
<keyword evidence="3" id="KW-1185">Reference proteome</keyword>
<proteinExistence type="inferred from homology"/>